<organism evidence="1 2">
    <name type="scientific">Orbilia oligospora</name>
    <name type="common">Nematode-trapping fungus</name>
    <name type="synonym">Arthrobotrys oligospora</name>
    <dbReference type="NCBI Taxonomy" id="2813651"/>
    <lineage>
        <taxon>Eukaryota</taxon>
        <taxon>Fungi</taxon>
        <taxon>Dikarya</taxon>
        <taxon>Ascomycota</taxon>
        <taxon>Pezizomycotina</taxon>
        <taxon>Orbiliomycetes</taxon>
        <taxon>Orbiliales</taxon>
        <taxon>Orbiliaceae</taxon>
        <taxon>Orbilia</taxon>
    </lineage>
</organism>
<protein>
    <submittedName>
        <fullName evidence="1">Uncharacterized protein</fullName>
    </submittedName>
</protein>
<accession>A0A7C8P8I8</accession>
<dbReference type="Proteomes" id="UP000480548">
    <property type="component" value="Unassembled WGS sequence"/>
</dbReference>
<dbReference type="EMBL" id="WIQZ01000019">
    <property type="protein sequence ID" value="KAF3139463.1"/>
    <property type="molecule type" value="Genomic_DNA"/>
</dbReference>
<gene>
    <name evidence="1" type="ORF">TWF703_003652</name>
</gene>
<comment type="caution">
    <text evidence="1">The sequence shown here is derived from an EMBL/GenBank/DDBJ whole genome shotgun (WGS) entry which is preliminary data.</text>
</comment>
<proteinExistence type="predicted"/>
<name>A0A7C8P8I8_ORBOL</name>
<dbReference type="AlphaFoldDB" id="A0A7C8P8I8"/>
<evidence type="ECO:0000313" key="2">
    <source>
        <dbReference type="Proteomes" id="UP000480548"/>
    </source>
</evidence>
<evidence type="ECO:0000313" key="1">
    <source>
        <dbReference type="EMBL" id="KAF3139463.1"/>
    </source>
</evidence>
<sequence length="127" mass="14371">MPCKSHPPPAANRTAVSVQDEVRRWEFTWQYGVMKAKLRSLVWGWGGSGWHIGQVGDGLLDRIRSINRDISKVIARGSTTAFDMRPLYYIATVGTPIPQEEQTTVPHIPILFNDFQDEADTLSLFTR</sequence>
<reference evidence="1 2" key="1">
    <citation type="submission" date="2019-06" db="EMBL/GenBank/DDBJ databases">
        <authorList>
            <person name="Palmer J.M."/>
        </authorList>
    </citation>
    <scope>NUCLEOTIDE SEQUENCE [LARGE SCALE GENOMIC DNA]</scope>
    <source>
        <strain evidence="1 2">TWF703</strain>
    </source>
</reference>